<dbReference type="AlphaFoldDB" id="A0A8S9YVN0"/>
<proteinExistence type="predicted"/>
<dbReference type="Proteomes" id="UP000822476">
    <property type="component" value="Unassembled WGS sequence"/>
</dbReference>
<organism evidence="1 2">
    <name type="scientific">Paragonimus skrjabini miyazakii</name>
    <dbReference type="NCBI Taxonomy" id="59628"/>
    <lineage>
        <taxon>Eukaryota</taxon>
        <taxon>Metazoa</taxon>
        <taxon>Spiralia</taxon>
        <taxon>Lophotrochozoa</taxon>
        <taxon>Platyhelminthes</taxon>
        <taxon>Trematoda</taxon>
        <taxon>Digenea</taxon>
        <taxon>Plagiorchiida</taxon>
        <taxon>Troglotremata</taxon>
        <taxon>Troglotrematidae</taxon>
        <taxon>Paragonimus</taxon>
    </lineage>
</organism>
<comment type="caution">
    <text evidence="1">The sequence shown here is derived from an EMBL/GenBank/DDBJ whole genome shotgun (WGS) entry which is preliminary data.</text>
</comment>
<sequence length="216" mass="24568">MATELNGRTSVIGHAYQSPLLEEISVIRKFTVINLSTGSHQMIYWKRPAHSPIECQFYYTMRVLGRNGLLRNLLYNSEGPHLLNELQRNTHYTYSIVTHLGSRNGSRIFCYAKQMNSGEPSPVPYNFRVEPLIEGLKFSWNLSVGSVTEEVDHYVLDLNGKRHLIPNDGSTDYSVDHLESCYFYTLYLYSVTIKGHISPRSFTCGTTLSTDSCNNA</sequence>
<evidence type="ECO:0000313" key="2">
    <source>
        <dbReference type="Proteomes" id="UP000822476"/>
    </source>
</evidence>
<dbReference type="OrthoDB" id="6226455at2759"/>
<evidence type="ECO:0008006" key="3">
    <source>
        <dbReference type="Google" id="ProtNLM"/>
    </source>
</evidence>
<evidence type="ECO:0000313" key="1">
    <source>
        <dbReference type="EMBL" id="KAF7259109.1"/>
    </source>
</evidence>
<gene>
    <name evidence="1" type="ORF">EG68_03694</name>
</gene>
<accession>A0A8S9YVN0</accession>
<dbReference type="EMBL" id="JTDE01001364">
    <property type="protein sequence ID" value="KAF7259109.1"/>
    <property type="molecule type" value="Genomic_DNA"/>
</dbReference>
<name>A0A8S9YVN0_9TREM</name>
<protein>
    <recommendedName>
        <fullName evidence="3">Fibronectin type-III domain-containing protein</fullName>
    </recommendedName>
</protein>
<reference evidence="1" key="1">
    <citation type="submission" date="2019-07" db="EMBL/GenBank/DDBJ databases">
        <title>Annotation for the trematode Paragonimus miyazaki's.</title>
        <authorList>
            <person name="Choi Y.-J."/>
        </authorList>
    </citation>
    <scope>NUCLEOTIDE SEQUENCE</scope>
    <source>
        <strain evidence="1">Japan</strain>
    </source>
</reference>
<keyword evidence="2" id="KW-1185">Reference proteome</keyword>